<feature type="binding site" evidence="3">
    <location>
        <begin position="100"/>
        <end position="107"/>
    </location>
    <ligand>
        <name>ATP</name>
        <dbReference type="ChEBI" id="CHEBI:30616"/>
    </ligand>
</feature>
<dbReference type="InterPro" id="IPR027417">
    <property type="entry name" value="P-loop_NTPase"/>
</dbReference>
<feature type="repeat" description="TPR" evidence="4">
    <location>
        <begin position="562"/>
        <end position="595"/>
    </location>
</feature>
<feature type="compositionally biased region" description="Low complexity" evidence="6">
    <location>
        <begin position="376"/>
        <end position="404"/>
    </location>
</feature>
<dbReference type="InterPro" id="IPR019821">
    <property type="entry name" value="Kinesin_motor_CS"/>
</dbReference>
<feature type="domain" description="Kinesin motor" evidence="7">
    <location>
        <begin position="6"/>
        <end position="338"/>
    </location>
</feature>
<evidence type="ECO:0000313" key="9">
    <source>
        <dbReference type="Proteomes" id="UP000284706"/>
    </source>
</evidence>
<keyword evidence="5" id="KW-0493">Microtubule</keyword>
<dbReference type="PROSITE" id="PS00411">
    <property type="entry name" value="KINESIN_MOTOR_1"/>
    <property type="match status" value="1"/>
</dbReference>
<dbReference type="AlphaFoldDB" id="A0A409YG23"/>
<dbReference type="PROSITE" id="PS50005">
    <property type="entry name" value="TPR"/>
    <property type="match status" value="1"/>
</dbReference>
<dbReference type="Gene3D" id="3.40.850.10">
    <property type="entry name" value="Kinesin motor domain"/>
    <property type="match status" value="1"/>
</dbReference>
<sequence>MAAIQKIKIAARLRPRLEGELDDDSLEVVHPSNASGGSSSFSGGSFIKVANPRDPTQIFKFPFTSCYDEDSTQEEIFRNDVEPLIDIVYSGVTVTIFAYGVTSSGKTHTMQGTKSQPGIIPRVVRAMFEKKDALHQFQTSLDVSYMEIYKDEVYDLLVARENAPKLPVRENEHGMVFVANLSKFPITGVEEFDTLYNAATKHRSVGATNLNRASSRSHAVLTIEATMLDPIANTVLTGKINLVDLAGSENNKLTGNDPSRMAESAAINKSLSVLGQVVHALNRGDSRIPYRNSKLTRILQDALGGSSVGLLICNLAPGIKFRQDTLNTLNFAVRTKNIENRPVVNERDNRPAAKPHFAAVSIQPPAARPAPAIIQPISTAGSSSGPSRARPSLVPVSRSQRISSIGGGNHYQPFGLPSIPAGRRPSGLPEKIQESEGDRSGSLGFGMSEKEIDERISKAVEAAVEAEVTRRLAERERQRAEEEERRRAAEAESREEQVTRSRSPSKEPSLPSGVLTPLLKRHKDLDDELKTRLQELERKYERGEKEMQLADVLSPVSRKKTGRAYVALARAHSEKGDLQVALDLYRKAETYVPDNIKLKERWILFVIHVFLLKLSYSRKKSDVRLLSFPFHNPIIEIEWAVKNDKEYVPTPKPPKKRKSKKRSKSALGQENPDPDDAMDVDGKRQSHLNSAAQFGTEVTNIESPTKTKRSFADTEDRGNALQTPLKRQKRSALTTPAIDSDDEMALPPLSKKDKRPVVS</sequence>
<evidence type="ECO:0000313" key="8">
    <source>
        <dbReference type="EMBL" id="PPR01960.1"/>
    </source>
</evidence>
<dbReference type="PANTHER" id="PTHR47969:SF9">
    <property type="entry name" value="KINESIN-LIKE PROTEIN"/>
    <property type="match status" value="1"/>
</dbReference>
<feature type="region of interest" description="Disordered" evidence="6">
    <location>
        <begin position="376"/>
        <end position="446"/>
    </location>
</feature>
<feature type="compositionally biased region" description="Basic residues" evidence="6">
    <location>
        <begin position="653"/>
        <end position="664"/>
    </location>
</feature>
<dbReference type="GO" id="GO:0007052">
    <property type="term" value="P:mitotic spindle organization"/>
    <property type="evidence" value="ECO:0007669"/>
    <property type="project" value="TreeGrafter"/>
</dbReference>
<feature type="region of interest" description="Disordered" evidence="6">
    <location>
        <begin position="646"/>
        <end position="759"/>
    </location>
</feature>
<keyword evidence="9" id="KW-1185">Reference proteome</keyword>
<evidence type="ECO:0000256" key="5">
    <source>
        <dbReference type="RuleBase" id="RU000394"/>
    </source>
</evidence>
<evidence type="ECO:0000256" key="1">
    <source>
        <dbReference type="ARBA" id="ARBA00022741"/>
    </source>
</evidence>
<dbReference type="SMART" id="SM00129">
    <property type="entry name" value="KISc"/>
    <property type="match status" value="1"/>
</dbReference>
<dbReference type="STRING" id="231916.A0A409YG23"/>
<protein>
    <recommendedName>
        <fullName evidence="5">Kinesin-like protein</fullName>
    </recommendedName>
</protein>
<dbReference type="EMBL" id="NHYE01000885">
    <property type="protein sequence ID" value="PPR01960.1"/>
    <property type="molecule type" value="Genomic_DNA"/>
</dbReference>
<dbReference type="InterPro" id="IPR001752">
    <property type="entry name" value="Kinesin_motor_dom"/>
</dbReference>
<feature type="region of interest" description="Disordered" evidence="6">
    <location>
        <begin position="468"/>
        <end position="517"/>
    </location>
</feature>
<gene>
    <name evidence="8" type="ORF">CVT26_008742</name>
</gene>
<dbReference type="OrthoDB" id="3176171at2759"/>
<dbReference type="CDD" id="cd00106">
    <property type="entry name" value="KISc"/>
    <property type="match status" value="1"/>
</dbReference>
<dbReference type="InParanoid" id="A0A409YG23"/>
<comment type="caution">
    <text evidence="8">The sequence shown here is derived from an EMBL/GenBank/DDBJ whole genome shotgun (WGS) entry which is preliminary data.</text>
</comment>
<dbReference type="GO" id="GO:0005875">
    <property type="term" value="C:microtubule associated complex"/>
    <property type="evidence" value="ECO:0007669"/>
    <property type="project" value="TreeGrafter"/>
</dbReference>
<keyword evidence="3 5" id="KW-0505">Motor protein</keyword>
<dbReference type="GO" id="GO:0005874">
    <property type="term" value="C:microtubule"/>
    <property type="evidence" value="ECO:0007669"/>
    <property type="project" value="UniProtKB-KW"/>
</dbReference>
<reference evidence="8 9" key="1">
    <citation type="journal article" date="2018" name="Evol. Lett.">
        <title>Horizontal gene cluster transfer increased hallucinogenic mushroom diversity.</title>
        <authorList>
            <person name="Reynolds H.T."/>
            <person name="Vijayakumar V."/>
            <person name="Gluck-Thaler E."/>
            <person name="Korotkin H.B."/>
            <person name="Matheny P.B."/>
            <person name="Slot J.C."/>
        </authorList>
    </citation>
    <scope>NUCLEOTIDE SEQUENCE [LARGE SCALE GENOMIC DNA]</scope>
    <source>
        <strain evidence="8 9">SRW20</strain>
    </source>
</reference>
<dbReference type="SUPFAM" id="SSF52540">
    <property type="entry name" value="P-loop containing nucleoside triphosphate hydrolases"/>
    <property type="match status" value="1"/>
</dbReference>
<evidence type="ECO:0000259" key="7">
    <source>
        <dbReference type="PROSITE" id="PS50067"/>
    </source>
</evidence>
<dbReference type="GO" id="GO:0051231">
    <property type="term" value="P:spindle elongation"/>
    <property type="evidence" value="ECO:0007669"/>
    <property type="project" value="TreeGrafter"/>
</dbReference>
<dbReference type="InterPro" id="IPR019734">
    <property type="entry name" value="TPR_rpt"/>
</dbReference>
<dbReference type="InterPro" id="IPR036961">
    <property type="entry name" value="Kinesin_motor_dom_sf"/>
</dbReference>
<keyword evidence="4" id="KW-0802">TPR repeat</keyword>
<dbReference type="GO" id="GO:0007018">
    <property type="term" value="P:microtubule-based movement"/>
    <property type="evidence" value="ECO:0007669"/>
    <property type="project" value="InterPro"/>
</dbReference>
<dbReference type="PRINTS" id="PR00380">
    <property type="entry name" value="KINESINHEAVY"/>
</dbReference>
<feature type="compositionally biased region" description="Basic and acidic residues" evidence="6">
    <location>
        <begin position="468"/>
        <end position="499"/>
    </location>
</feature>
<keyword evidence="2 3" id="KW-0067">ATP-binding</keyword>
<evidence type="ECO:0000256" key="3">
    <source>
        <dbReference type="PROSITE-ProRule" id="PRU00283"/>
    </source>
</evidence>
<dbReference type="GO" id="GO:0003777">
    <property type="term" value="F:microtubule motor activity"/>
    <property type="evidence" value="ECO:0007669"/>
    <property type="project" value="InterPro"/>
</dbReference>
<accession>A0A409YG23</accession>
<evidence type="ECO:0000256" key="2">
    <source>
        <dbReference type="ARBA" id="ARBA00022840"/>
    </source>
</evidence>
<proteinExistence type="inferred from homology"/>
<feature type="compositionally biased region" description="Polar residues" evidence="6">
    <location>
        <begin position="687"/>
        <end position="704"/>
    </location>
</feature>
<dbReference type="InterPro" id="IPR027640">
    <property type="entry name" value="Kinesin-like_fam"/>
</dbReference>
<dbReference type="GO" id="GO:0008017">
    <property type="term" value="F:microtubule binding"/>
    <property type="evidence" value="ECO:0007669"/>
    <property type="project" value="InterPro"/>
</dbReference>
<organism evidence="8 9">
    <name type="scientific">Gymnopilus dilepis</name>
    <dbReference type="NCBI Taxonomy" id="231916"/>
    <lineage>
        <taxon>Eukaryota</taxon>
        <taxon>Fungi</taxon>
        <taxon>Dikarya</taxon>
        <taxon>Basidiomycota</taxon>
        <taxon>Agaricomycotina</taxon>
        <taxon>Agaricomycetes</taxon>
        <taxon>Agaricomycetidae</taxon>
        <taxon>Agaricales</taxon>
        <taxon>Agaricineae</taxon>
        <taxon>Hymenogastraceae</taxon>
        <taxon>Gymnopilus</taxon>
    </lineage>
</organism>
<dbReference type="PANTHER" id="PTHR47969">
    <property type="entry name" value="CHROMOSOME-ASSOCIATED KINESIN KIF4A-RELATED"/>
    <property type="match status" value="1"/>
</dbReference>
<comment type="similarity">
    <text evidence="3 5">Belongs to the TRAFAC class myosin-kinesin ATPase superfamily. Kinesin family.</text>
</comment>
<dbReference type="GO" id="GO:0005524">
    <property type="term" value="F:ATP binding"/>
    <property type="evidence" value="ECO:0007669"/>
    <property type="project" value="UniProtKB-UniRule"/>
</dbReference>
<evidence type="ECO:0000256" key="4">
    <source>
        <dbReference type="PROSITE-ProRule" id="PRU00339"/>
    </source>
</evidence>
<keyword evidence="1 3" id="KW-0547">Nucleotide-binding</keyword>
<dbReference type="PROSITE" id="PS50067">
    <property type="entry name" value="KINESIN_MOTOR_2"/>
    <property type="match status" value="1"/>
</dbReference>
<dbReference type="Proteomes" id="UP000284706">
    <property type="component" value="Unassembled WGS sequence"/>
</dbReference>
<evidence type="ECO:0000256" key="6">
    <source>
        <dbReference type="SAM" id="MobiDB-lite"/>
    </source>
</evidence>
<dbReference type="Pfam" id="PF00225">
    <property type="entry name" value="Kinesin"/>
    <property type="match status" value="1"/>
</dbReference>
<name>A0A409YG23_9AGAR</name>